<dbReference type="PANTHER" id="PTHR38030:SF2">
    <property type="entry name" value="PROTOPORPHYRINOGEN IX DEHYDROGENASE [QUINONE]"/>
    <property type="match status" value="1"/>
</dbReference>
<dbReference type="Proteomes" id="UP000264215">
    <property type="component" value="Unassembled WGS sequence"/>
</dbReference>
<dbReference type="PANTHER" id="PTHR38030">
    <property type="entry name" value="PROTOPORPHYRINOGEN IX DEHYDROGENASE [MENAQUINONE]"/>
    <property type="match status" value="1"/>
</dbReference>
<feature type="domain" description="Flavodoxin-like" evidence="1">
    <location>
        <begin position="3"/>
        <end position="56"/>
    </location>
</feature>
<gene>
    <name evidence="2" type="ORF">DIT26_04455</name>
</gene>
<dbReference type="AlphaFoldDB" id="A0A3D3TLB6"/>
<dbReference type="InterPro" id="IPR029039">
    <property type="entry name" value="Flavoprotein-like_sf"/>
</dbReference>
<dbReference type="InterPro" id="IPR008254">
    <property type="entry name" value="Flavodoxin/NO_synth"/>
</dbReference>
<feature type="non-terminal residue" evidence="2">
    <location>
        <position position="56"/>
    </location>
</feature>
<dbReference type="GO" id="GO:0070819">
    <property type="term" value="F:menaquinone-dependent protoporphyrinogen oxidase activity"/>
    <property type="evidence" value="ECO:0007669"/>
    <property type="project" value="TreeGrafter"/>
</dbReference>
<dbReference type="PROSITE" id="PS50902">
    <property type="entry name" value="FLAVODOXIN_LIKE"/>
    <property type="match status" value="1"/>
</dbReference>
<dbReference type="GO" id="GO:0010181">
    <property type="term" value="F:FMN binding"/>
    <property type="evidence" value="ECO:0007669"/>
    <property type="project" value="InterPro"/>
</dbReference>
<comment type="caution">
    <text evidence="2">The sequence shown here is derived from an EMBL/GenBank/DDBJ whole genome shotgun (WGS) entry which is preliminary data.</text>
</comment>
<dbReference type="Gene3D" id="3.40.50.360">
    <property type="match status" value="1"/>
</dbReference>
<evidence type="ECO:0000313" key="3">
    <source>
        <dbReference type="Proteomes" id="UP000264215"/>
    </source>
</evidence>
<dbReference type="InterPro" id="IPR026816">
    <property type="entry name" value="Flavodoxin_dom"/>
</dbReference>
<reference evidence="2 3" key="1">
    <citation type="journal article" date="2018" name="Nat. Biotechnol.">
        <title>A standardized bacterial taxonomy based on genome phylogeny substantially revises the tree of life.</title>
        <authorList>
            <person name="Parks D.H."/>
            <person name="Chuvochina M."/>
            <person name="Waite D.W."/>
            <person name="Rinke C."/>
            <person name="Skarshewski A."/>
            <person name="Chaumeil P.A."/>
            <person name="Hugenholtz P."/>
        </authorList>
    </citation>
    <scope>NUCLEOTIDE SEQUENCE [LARGE SCALE GENOMIC DNA]</scope>
    <source>
        <strain evidence="2">UBA9905</strain>
    </source>
</reference>
<proteinExistence type="predicted"/>
<organism evidence="2 3">
    <name type="scientific">Mesotoga infera</name>
    <dbReference type="NCBI Taxonomy" id="1236046"/>
    <lineage>
        <taxon>Bacteria</taxon>
        <taxon>Thermotogati</taxon>
        <taxon>Thermotogota</taxon>
        <taxon>Thermotogae</taxon>
        <taxon>Kosmotogales</taxon>
        <taxon>Kosmotogaceae</taxon>
        <taxon>Mesotoga</taxon>
    </lineage>
</organism>
<name>A0A3D3TLB6_9BACT</name>
<dbReference type="GO" id="GO:0006783">
    <property type="term" value="P:heme biosynthetic process"/>
    <property type="evidence" value="ECO:0007669"/>
    <property type="project" value="TreeGrafter"/>
</dbReference>
<dbReference type="EMBL" id="DQBS01000109">
    <property type="protein sequence ID" value="HCO69826.1"/>
    <property type="molecule type" value="Genomic_DNA"/>
</dbReference>
<dbReference type="SUPFAM" id="SSF52218">
    <property type="entry name" value="Flavoproteins"/>
    <property type="match status" value="1"/>
</dbReference>
<sequence length="56" mass="5894">MKTAVIYATRSGTAEKCSEKLSEMLAGESAIINITKDSSPDLSGYDAVIVGTSIRI</sequence>
<protein>
    <submittedName>
        <fullName evidence="2">Flavodoxin</fullName>
    </submittedName>
</protein>
<dbReference type="InterPro" id="IPR052200">
    <property type="entry name" value="Protoporphyrinogen_IX_DH"/>
</dbReference>
<evidence type="ECO:0000313" key="2">
    <source>
        <dbReference type="EMBL" id="HCO69826.1"/>
    </source>
</evidence>
<accession>A0A3D3TLB6</accession>
<dbReference type="Pfam" id="PF12724">
    <property type="entry name" value="Flavodoxin_5"/>
    <property type="match status" value="1"/>
</dbReference>
<evidence type="ECO:0000259" key="1">
    <source>
        <dbReference type="PROSITE" id="PS50902"/>
    </source>
</evidence>